<protein>
    <recommendedName>
        <fullName evidence="1">non-specific serine/threonine protein kinase</fullName>
        <ecNumber evidence="1">2.7.11.1</ecNumber>
    </recommendedName>
</protein>
<evidence type="ECO:0000256" key="2">
    <source>
        <dbReference type="ARBA" id="ARBA00022527"/>
    </source>
</evidence>
<comment type="catalytic activity">
    <reaction evidence="8">
        <text>L-seryl-[protein] + ATP = O-phospho-L-seryl-[protein] + ADP + H(+)</text>
        <dbReference type="Rhea" id="RHEA:17989"/>
        <dbReference type="Rhea" id="RHEA-COMP:9863"/>
        <dbReference type="Rhea" id="RHEA-COMP:11604"/>
        <dbReference type="ChEBI" id="CHEBI:15378"/>
        <dbReference type="ChEBI" id="CHEBI:29999"/>
        <dbReference type="ChEBI" id="CHEBI:30616"/>
        <dbReference type="ChEBI" id="CHEBI:83421"/>
        <dbReference type="ChEBI" id="CHEBI:456216"/>
        <dbReference type="EC" id="2.7.11.1"/>
    </reaction>
</comment>
<keyword evidence="5 10" id="KW-0418">Kinase</keyword>
<dbReference type="InterPro" id="IPR050236">
    <property type="entry name" value="Ser_Thr_kinase_AGC"/>
</dbReference>
<keyword evidence="3 10" id="KW-0808">Transferase</keyword>
<dbReference type="EC" id="2.7.11.1" evidence="1"/>
<dbReference type="InterPro" id="IPR011009">
    <property type="entry name" value="Kinase-like_dom_sf"/>
</dbReference>
<evidence type="ECO:0000256" key="5">
    <source>
        <dbReference type="ARBA" id="ARBA00022777"/>
    </source>
</evidence>
<evidence type="ECO:0000256" key="6">
    <source>
        <dbReference type="ARBA" id="ARBA00022840"/>
    </source>
</evidence>
<dbReference type="PROSITE" id="PS00109">
    <property type="entry name" value="PROTEIN_KINASE_TYR"/>
    <property type="match status" value="1"/>
</dbReference>
<dbReference type="GO" id="GO:0004674">
    <property type="term" value="F:protein serine/threonine kinase activity"/>
    <property type="evidence" value="ECO:0007669"/>
    <property type="project" value="UniProtKB-KW"/>
</dbReference>
<accession>A0AAD8XXD0</accession>
<dbReference type="GO" id="GO:0005524">
    <property type="term" value="F:ATP binding"/>
    <property type="evidence" value="ECO:0007669"/>
    <property type="project" value="UniProtKB-KW"/>
</dbReference>
<dbReference type="Gene3D" id="1.10.510.10">
    <property type="entry name" value="Transferase(Phosphotransferase) domain 1"/>
    <property type="match status" value="1"/>
</dbReference>
<dbReference type="AlphaFoldDB" id="A0AAD8XXD0"/>
<dbReference type="EMBL" id="JATAAI010000034">
    <property type="protein sequence ID" value="KAK1735290.1"/>
    <property type="molecule type" value="Genomic_DNA"/>
</dbReference>
<keyword evidence="2" id="KW-0723">Serine/threonine-protein kinase</keyword>
<evidence type="ECO:0000256" key="1">
    <source>
        <dbReference type="ARBA" id="ARBA00012513"/>
    </source>
</evidence>
<evidence type="ECO:0000256" key="4">
    <source>
        <dbReference type="ARBA" id="ARBA00022741"/>
    </source>
</evidence>
<dbReference type="InterPro" id="IPR008266">
    <property type="entry name" value="Tyr_kinase_AS"/>
</dbReference>
<sequence length="398" mass="44564">MTTTAEPRDYSPSDFLYGTIIGEGRFGSVVYAEHATQEVHDGGVGYKLPRPQDKQNDGQGYAVKMIPKSEILRHQLLQAVMTEKRILAEVLSSNQDNDTSSSSGSAALMIPKLFCCFHDDSYLYFVLELCSGGTMLDLVNHCAKIRRDNSCNDSIRQLVRVLEYIHQKGVIHRDISPRNILFTSRGALKLCDFGSAVVIGTSSKGQHLASSRIDNDDFVGTADYVCPEMIRGSIKSCCTGTTSSMSQQDELLGAIDLWSLGCLIFQMSVGESPFHAESDQGAFQRVLDYTNHKSRIHVPPYTDMDVKGLIFSLVAIDATSRIGLSDGVVSSKESKKPYHSLRRHKFFTTEDKLQQQFWTLLENNSIDPPYTPAEQSWMTQLHQSGWKMKRIEEMCYEL</sequence>
<dbReference type="PANTHER" id="PTHR24356:SF163">
    <property type="entry name" value="3-PHOSPHOINOSITIDE-DEPENDENT PROTEIN KINASE 1-RELATED"/>
    <property type="match status" value="1"/>
</dbReference>
<keyword evidence="6" id="KW-0067">ATP-binding</keyword>
<evidence type="ECO:0000256" key="3">
    <source>
        <dbReference type="ARBA" id="ARBA00022679"/>
    </source>
</evidence>
<feature type="domain" description="Protein kinase" evidence="9">
    <location>
        <begin position="15"/>
        <end position="347"/>
    </location>
</feature>
<dbReference type="Pfam" id="PF00069">
    <property type="entry name" value="Pkinase"/>
    <property type="match status" value="1"/>
</dbReference>
<evidence type="ECO:0000313" key="10">
    <source>
        <dbReference type="EMBL" id="KAK1735290.1"/>
    </source>
</evidence>
<evidence type="ECO:0000259" key="9">
    <source>
        <dbReference type="PROSITE" id="PS50011"/>
    </source>
</evidence>
<reference evidence="10" key="1">
    <citation type="submission" date="2023-06" db="EMBL/GenBank/DDBJ databases">
        <title>Survivors Of The Sea: Transcriptome response of Skeletonema marinoi to long-term dormancy.</title>
        <authorList>
            <person name="Pinder M.I.M."/>
            <person name="Kourtchenko O."/>
            <person name="Robertson E.K."/>
            <person name="Larsson T."/>
            <person name="Maumus F."/>
            <person name="Osuna-Cruz C.M."/>
            <person name="Vancaester E."/>
            <person name="Stenow R."/>
            <person name="Vandepoele K."/>
            <person name="Ploug H."/>
            <person name="Bruchert V."/>
            <person name="Godhe A."/>
            <person name="Topel M."/>
        </authorList>
    </citation>
    <scope>NUCLEOTIDE SEQUENCE</scope>
    <source>
        <strain evidence="10">R05AC</strain>
    </source>
</reference>
<keyword evidence="11" id="KW-1185">Reference proteome</keyword>
<name>A0AAD8XXD0_9STRA</name>
<dbReference type="GO" id="GO:0035556">
    <property type="term" value="P:intracellular signal transduction"/>
    <property type="evidence" value="ECO:0007669"/>
    <property type="project" value="TreeGrafter"/>
</dbReference>
<gene>
    <name evidence="10" type="ORF">QTG54_013904</name>
</gene>
<dbReference type="InterPro" id="IPR000719">
    <property type="entry name" value="Prot_kinase_dom"/>
</dbReference>
<dbReference type="SUPFAM" id="SSF56112">
    <property type="entry name" value="Protein kinase-like (PK-like)"/>
    <property type="match status" value="1"/>
</dbReference>
<dbReference type="PROSITE" id="PS50011">
    <property type="entry name" value="PROTEIN_KINASE_DOM"/>
    <property type="match status" value="1"/>
</dbReference>
<proteinExistence type="predicted"/>
<keyword evidence="4" id="KW-0547">Nucleotide-binding</keyword>
<evidence type="ECO:0000256" key="7">
    <source>
        <dbReference type="ARBA" id="ARBA00047899"/>
    </source>
</evidence>
<dbReference type="PANTHER" id="PTHR24356">
    <property type="entry name" value="SERINE/THREONINE-PROTEIN KINASE"/>
    <property type="match status" value="1"/>
</dbReference>
<evidence type="ECO:0000256" key="8">
    <source>
        <dbReference type="ARBA" id="ARBA00048679"/>
    </source>
</evidence>
<evidence type="ECO:0000313" key="11">
    <source>
        <dbReference type="Proteomes" id="UP001224775"/>
    </source>
</evidence>
<comment type="caution">
    <text evidence="10">The sequence shown here is derived from an EMBL/GenBank/DDBJ whole genome shotgun (WGS) entry which is preliminary data.</text>
</comment>
<dbReference type="Gene3D" id="3.30.200.20">
    <property type="entry name" value="Phosphorylase Kinase, domain 1"/>
    <property type="match status" value="1"/>
</dbReference>
<dbReference type="Proteomes" id="UP001224775">
    <property type="component" value="Unassembled WGS sequence"/>
</dbReference>
<organism evidence="10 11">
    <name type="scientific">Skeletonema marinoi</name>
    <dbReference type="NCBI Taxonomy" id="267567"/>
    <lineage>
        <taxon>Eukaryota</taxon>
        <taxon>Sar</taxon>
        <taxon>Stramenopiles</taxon>
        <taxon>Ochrophyta</taxon>
        <taxon>Bacillariophyta</taxon>
        <taxon>Coscinodiscophyceae</taxon>
        <taxon>Thalassiosirophycidae</taxon>
        <taxon>Thalassiosirales</taxon>
        <taxon>Skeletonemataceae</taxon>
        <taxon>Skeletonema</taxon>
        <taxon>Skeletonema marinoi-dohrnii complex</taxon>
    </lineage>
</organism>
<comment type="catalytic activity">
    <reaction evidence="7">
        <text>L-threonyl-[protein] + ATP = O-phospho-L-threonyl-[protein] + ADP + H(+)</text>
        <dbReference type="Rhea" id="RHEA:46608"/>
        <dbReference type="Rhea" id="RHEA-COMP:11060"/>
        <dbReference type="Rhea" id="RHEA-COMP:11605"/>
        <dbReference type="ChEBI" id="CHEBI:15378"/>
        <dbReference type="ChEBI" id="CHEBI:30013"/>
        <dbReference type="ChEBI" id="CHEBI:30616"/>
        <dbReference type="ChEBI" id="CHEBI:61977"/>
        <dbReference type="ChEBI" id="CHEBI:456216"/>
        <dbReference type="EC" id="2.7.11.1"/>
    </reaction>
</comment>